<dbReference type="AlphaFoldDB" id="A0A6G1ICB9"/>
<gene>
    <name evidence="1" type="ORF">K458DRAFT_212328</name>
</gene>
<name>A0A6G1ICB9_9PLEO</name>
<accession>A0A6G1ICB9</accession>
<evidence type="ECO:0000313" key="1">
    <source>
        <dbReference type="EMBL" id="KAF2675633.1"/>
    </source>
</evidence>
<organism evidence="1 2">
    <name type="scientific">Lentithecium fluviatile CBS 122367</name>
    <dbReference type="NCBI Taxonomy" id="1168545"/>
    <lineage>
        <taxon>Eukaryota</taxon>
        <taxon>Fungi</taxon>
        <taxon>Dikarya</taxon>
        <taxon>Ascomycota</taxon>
        <taxon>Pezizomycotina</taxon>
        <taxon>Dothideomycetes</taxon>
        <taxon>Pleosporomycetidae</taxon>
        <taxon>Pleosporales</taxon>
        <taxon>Massarineae</taxon>
        <taxon>Lentitheciaceae</taxon>
        <taxon>Lentithecium</taxon>
    </lineage>
</organism>
<reference evidence="1" key="1">
    <citation type="journal article" date="2020" name="Stud. Mycol.">
        <title>101 Dothideomycetes genomes: a test case for predicting lifestyles and emergence of pathogens.</title>
        <authorList>
            <person name="Haridas S."/>
            <person name="Albert R."/>
            <person name="Binder M."/>
            <person name="Bloem J."/>
            <person name="Labutti K."/>
            <person name="Salamov A."/>
            <person name="Andreopoulos B."/>
            <person name="Baker S."/>
            <person name="Barry K."/>
            <person name="Bills G."/>
            <person name="Bluhm B."/>
            <person name="Cannon C."/>
            <person name="Castanera R."/>
            <person name="Culley D."/>
            <person name="Daum C."/>
            <person name="Ezra D."/>
            <person name="Gonzalez J."/>
            <person name="Henrissat B."/>
            <person name="Kuo A."/>
            <person name="Liang C."/>
            <person name="Lipzen A."/>
            <person name="Lutzoni F."/>
            <person name="Magnuson J."/>
            <person name="Mondo S."/>
            <person name="Nolan M."/>
            <person name="Ohm R."/>
            <person name="Pangilinan J."/>
            <person name="Park H.-J."/>
            <person name="Ramirez L."/>
            <person name="Alfaro M."/>
            <person name="Sun H."/>
            <person name="Tritt A."/>
            <person name="Yoshinaga Y."/>
            <person name="Zwiers L.-H."/>
            <person name="Turgeon B."/>
            <person name="Goodwin S."/>
            <person name="Spatafora J."/>
            <person name="Crous P."/>
            <person name="Grigoriev I."/>
        </authorList>
    </citation>
    <scope>NUCLEOTIDE SEQUENCE</scope>
    <source>
        <strain evidence="1">CBS 122367</strain>
    </source>
</reference>
<proteinExistence type="predicted"/>
<sequence length="216" mass="24900">MEMFHVEPEMATLFHSMSNEDLCSLAELQEDPGNDVPIELYIFTYFLLFTRTFSANYLERAIQRTQRWVAVTGLDHPDRARRFQILDRMLAWMNKFTYVYKEILPALMDEGSPTFSQAAISNDVDTQIIHQRQEVDRLIRNYERTGIIEDLNKAFAIMEQILDMTPQGSVHRASMLSNFGVILGKRFERTGSMDDLNRAVDAADRAANATPQDHSD</sequence>
<protein>
    <submittedName>
        <fullName evidence="1">Uncharacterized protein</fullName>
    </submittedName>
</protein>
<dbReference type="Proteomes" id="UP000799291">
    <property type="component" value="Unassembled WGS sequence"/>
</dbReference>
<dbReference type="EMBL" id="MU005659">
    <property type="protein sequence ID" value="KAF2675633.1"/>
    <property type="molecule type" value="Genomic_DNA"/>
</dbReference>
<dbReference type="OrthoDB" id="5409356at2759"/>
<evidence type="ECO:0000313" key="2">
    <source>
        <dbReference type="Proteomes" id="UP000799291"/>
    </source>
</evidence>
<feature type="non-terminal residue" evidence="1">
    <location>
        <position position="216"/>
    </location>
</feature>
<keyword evidence="2" id="KW-1185">Reference proteome</keyword>